<dbReference type="PANTHER" id="PTHR31205:SF69">
    <property type="entry name" value="ACTIN CROSS-LINKING PROTEIN (DUF569)"/>
    <property type="match status" value="1"/>
</dbReference>
<dbReference type="STRING" id="52838.A0A4S8JTA1"/>
<accession>A0A4S8JTA1</accession>
<reference evidence="2 3" key="1">
    <citation type="journal article" date="2019" name="Nat. Plants">
        <title>Genome sequencing of Musa balbisiana reveals subgenome evolution and function divergence in polyploid bananas.</title>
        <authorList>
            <person name="Yao X."/>
        </authorList>
    </citation>
    <scope>NUCLEOTIDE SEQUENCE [LARGE SCALE GENOMIC DNA]</scope>
    <source>
        <strain evidence="3">cv. DH-PKW</strain>
        <tissue evidence="2">Leaves</tissue>
    </source>
</reference>
<keyword evidence="3" id="KW-1185">Reference proteome</keyword>
<dbReference type="Pfam" id="PF04601">
    <property type="entry name" value="DUF569"/>
    <property type="match status" value="1"/>
</dbReference>
<name>A0A4S8JTA1_MUSBA</name>
<protein>
    <recommendedName>
        <fullName evidence="1">DUF569 domain-containing protein</fullName>
    </recommendedName>
</protein>
<sequence length="197" mass="22576">MEFFEGATTVRLQSCHGTYLVVDERWHRVMLRSDRFCDGARWTVVIVTDVSGQRRLRLRSFYGRYLAPHPTDASIFFGRKVMLDDLGPGVNWEPLRANGDVRLRCVFDQFLRADSVTTRWREPVTVDYRSILSIRRRFLCRVEVIGVAPVPPPYSLRPPTQLPPPACSIAVLKKREETANCTCEFDFAAAVKLLATK</sequence>
<dbReference type="CDD" id="cd23340">
    <property type="entry name" value="beta-trefoil_FSCN_ACP-like"/>
    <property type="match status" value="1"/>
</dbReference>
<dbReference type="EMBL" id="PYDT01000003">
    <property type="protein sequence ID" value="THU65343.1"/>
    <property type="molecule type" value="Genomic_DNA"/>
</dbReference>
<dbReference type="SUPFAM" id="SSF50405">
    <property type="entry name" value="Actin-crosslinking proteins"/>
    <property type="match status" value="1"/>
</dbReference>
<dbReference type="InterPro" id="IPR008999">
    <property type="entry name" value="Actin-crosslinking"/>
</dbReference>
<dbReference type="PANTHER" id="PTHR31205">
    <property type="entry name" value="ACTIN CROSS-LINKING PROTEIN (DUF569)"/>
    <property type="match status" value="1"/>
</dbReference>
<feature type="domain" description="DUF569" evidence="1">
    <location>
        <begin position="1"/>
        <end position="131"/>
    </location>
</feature>
<comment type="caution">
    <text evidence="2">The sequence shown here is derived from an EMBL/GenBank/DDBJ whole genome shotgun (WGS) entry which is preliminary data.</text>
</comment>
<proteinExistence type="predicted"/>
<dbReference type="Proteomes" id="UP000317650">
    <property type="component" value="Chromosome 5"/>
</dbReference>
<organism evidence="2 3">
    <name type="scientific">Musa balbisiana</name>
    <name type="common">Banana</name>
    <dbReference type="NCBI Taxonomy" id="52838"/>
    <lineage>
        <taxon>Eukaryota</taxon>
        <taxon>Viridiplantae</taxon>
        <taxon>Streptophyta</taxon>
        <taxon>Embryophyta</taxon>
        <taxon>Tracheophyta</taxon>
        <taxon>Spermatophyta</taxon>
        <taxon>Magnoliopsida</taxon>
        <taxon>Liliopsida</taxon>
        <taxon>Zingiberales</taxon>
        <taxon>Musaceae</taxon>
        <taxon>Musa</taxon>
    </lineage>
</organism>
<dbReference type="InterPro" id="IPR007679">
    <property type="entry name" value="DUF569"/>
</dbReference>
<evidence type="ECO:0000313" key="3">
    <source>
        <dbReference type="Proteomes" id="UP000317650"/>
    </source>
</evidence>
<gene>
    <name evidence="2" type="ORF">C4D60_Mb05t02650</name>
</gene>
<evidence type="ECO:0000313" key="2">
    <source>
        <dbReference type="EMBL" id="THU65343.1"/>
    </source>
</evidence>
<evidence type="ECO:0000259" key="1">
    <source>
        <dbReference type="Pfam" id="PF04601"/>
    </source>
</evidence>
<dbReference type="Gene3D" id="2.80.10.50">
    <property type="match status" value="1"/>
</dbReference>
<dbReference type="AlphaFoldDB" id="A0A4S8JTA1"/>